<dbReference type="EMBL" id="CP116967">
    <property type="protein sequence ID" value="WNM56626.1"/>
    <property type="molecule type" value="Genomic_DNA"/>
</dbReference>
<dbReference type="Proteomes" id="UP001302719">
    <property type="component" value="Chromosome"/>
</dbReference>
<keyword evidence="3" id="KW-1185">Reference proteome</keyword>
<gene>
    <name evidence="2" type="ORF">PP769_11625</name>
</gene>
<accession>A0AA96JV82</accession>
<sequence length="411" mass="47114">MMISPRFASGEGTDTPLAGEPHHTEIFGQEIYVPPRDRRHVTAINIGMNWIPDGPKRLELLPFGALFVWRNWEDENQRFRGTFSGVFNDIQYQRGLSSTSPWFAAMTFENVIIPFGRYEYVEGQAIKDVELEWNYFFGGIGIGYRTPLSPGGQDNAAEFSLTYEPGYRWFDRSSKTSNNFIVPQNTYEGRVHARLRIDKFERNLMELLHHGFAFGGDALYGHRAHWRQWGDPAFETPDNHDDRTFMMASFYAALAGKVPWVPTERHRLIVTMYGGIGKNLDRFSTFRLPGRPTGYEWEALSRPLIPGVAFNELFPRKYAIANFTYRYEALFFLYPYIRGTWSAIERARFTGDGSIRNQVDMLPAVGGGIVSGAPWGSQIEINYSYNFGIYRDRHGPKLGGNSVVVFWSKLL</sequence>
<protein>
    <submittedName>
        <fullName evidence="2">Uncharacterized protein</fullName>
    </submittedName>
</protein>
<evidence type="ECO:0000256" key="1">
    <source>
        <dbReference type="SAM" id="MobiDB-lite"/>
    </source>
</evidence>
<reference evidence="2 3" key="1">
    <citation type="submission" date="2023-01" db="EMBL/GenBank/DDBJ databases">
        <title>Cultivation and genomic characterization of new, ubiquitous marine nitrite-oxidizing bacteria from the Nitrospirales.</title>
        <authorList>
            <person name="Mueller A.J."/>
            <person name="Daebeler A."/>
            <person name="Herbold C.W."/>
            <person name="Kirkegaard R.H."/>
            <person name="Daims H."/>
        </authorList>
    </citation>
    <scope>NUCLEOTIDE SEQUENCE [LARGE SCALE GENOMIC DNA]</scope>
    <source>
        <strain evidence="2 3">VA</strain>
    </source>
</reference>
<evidence type="ECO:0000313" key="3">
    <source>
        <dbReference type="Proteomes" id="UP001302719"/>
    </source>
</evidence>
<name>A0AA96JV82_9BACT</name>
<dbReference type="RefSeq" id="WP_312640226.1">
    <property type="nucleotide sequence ID" value="NZ_CP116967.1"/>
</dbReference>
<dbReference type="AlphaFoldDB" id="A0AA96JV82"/>
<proteinExistence type="predicted"/>
<evidence type="ECO:0000313" key="2">
    <source>
        <dbReference type="EMBL" id="WNM56626.1"/>
    </source>
</evidence>
<organism evidence="2 3">
    <name type="scientific">Candidatus Nitrospira allomarina</name>
    <dbReference type="NCBI Taxonomy" id="3020900"/>
    <lineage>
        <taxon>Bacteria</taxon>
        <taxon>Pseudomonadati</taxon>
        <taxon>Nitrospirota</taxon>
        <taxon>Nitrospiria</taxon>
        <taxon>Nitrospirales</taxon>
        <taxon>Nitrospiraceae</taxon>
        <taxon>Nitrospira</taxon>
    </lineage>
</organism>
<feature type="region of interest" description="Disordered" evidence="1">
    <location>
        <begin position="1"/>
        <end position="20"/>
    </location>
</feature>
<dbReference type="KEGG" id="nall:PP769_11625"/>